<sequence>METHRGSAHDNKVKRHCKCSVPSFLVGPSPPCPLYPRARRGDPDFRCRPGMKTQNQTSSSHSKASTPTEREREVTQLIRRFKKSPEHNFQAIVR</sequence>
<reference evidence="2" key="1">
    <citation type="submission" date="2020-08" db="EMBL/GenBank/DDBJ databases">
        <title>Multicomponent nature underlies the extraordinary mechanical properties of spider dragline silk.</title>
        <authorList>
            <person name="Kono N."/>
            <person name="Nakamura H."/>
            <person name="Mori M."/>
            <person name="Yoshida Y."/>
            <person name="Ohtoshi R."/>
            <person name="Malay A.D."/>
            <person name="Moran D.A.P."/>
            <person name="Tomita M."/>
            <person name="Numata K."/>
            <person name="Arakawa K."/>
        </authorList>
    </citation>
    <scope>NUCLEOTIDE SEQUENCE</scope>
</reference>
<dbReference type="Proteomes" id="UP000887013">
    <property type="component" value="Unassembled WGS sequence"/>
</dbReference>
<dbReference type="AlphaFoldDB" id="A0A8X6Q5B5"/>
<proteinExistence type="predicted"/>
<evidence type="ECO:0000256" key="1">
    <source>
        <dbReference type="SAM" id="MobiDB-lite"/>
    </source>
</evidence>
<accession>A0A8X6Q5B5</accession>
<comment type="caution">
    <text evidence="2">The sequence shown here is derived from an EMBL/GenBank/DDBJ whole genome shotgun (WGS) entry which is preliminary data.</text>
</comment>
<feature type="region of interest" description="Disordered" evidence="1">
    <location>
        <begin position="27"/>
        <end position="73"/>
    </location>
</feature>
<protein>
    <submittedName>
        <fullName evidence="2">Uncharacterized protein</fullName>
    </submittedName>
</protein>
<keyword evidence="3" id="KW-1185">Reference proteome</keyword>
<organism evidence="2 3">
    <name type="scientific">Nephila pilipes</name>
    <name type="common">Giant wood spider</name>
    <name type="synonym">Nephila maculata</name>
    <dbReference type="NCBI Taxonomy" id="299642"/>
    <lineage>
        <taxon>Eukaryota</taxon>
        <taxon>Metazoa</taxon>
        <taxon>Ecdysozoa</taxon>
        <taxon>Arthropoda</taxon>
        <taxon>Chelicerata</taxon>
        <taxon>Arachnida</taxon>
        <taxon>Araneae</taxon>
        <taxon>Araneomorphae</taxon>
        <taxon>Entelegynae</taxon>
        <taxon>Araneoidea</taxon>
        <taxon>Nephilidae</taxon>
        <taxon>Nephila</taxon>
    </lineage>
</organism>
<feature type="compositionally biased region" description="Polar residues" evidence="1">
    <location>
        <begin position="52"/>
        <end position="67"/>
    </location>
</feature>
<name>A0A8X6Q5B5_NEPPI</name>
<evidence type="ECO:0000313" key="2">
    <source>
        <dbReference type="EMBL" id="GFU06397.1"/>
    </source>
</evidence>
<evidence type="ECO:0000313" key="3">
    <source>
        <dbReference type="Proteomes" id="UP000887013"/>
    </source>
</evidence>
<gene>
    <name evidence="2" type="ORF">NPIL_41481</name>
</gene>
<dbReference type="EMBL" id="BMAW01077430">
    <property type="protein sequence ID" value="GFU06397.1"/>
    <property type="molecule type" value="Genomic_DNA"/>
</dbReference>